<dbReference type="Proteomes" id="UP000203846">
    <property type="component" value="Segment"/>
</dbReference>
<evidence type="ECO:0000313" key="2">
    <source>
        <dbReference type="Proteomes" id="UP000203846"/>
    </source>
</evidence>
<name>C3TX00_9ABAC</name>
<keyword evidence="2" id="KW-1185">Reference proteome</keyword>
<dbReference type="GeneID" id="7804647"/>
<proteinExistence type="predicted"/>
<sequence length="62" mass="7202">MLVYVLLLIVVFACAVAALLTLRLNKNQLKKLIYYQYNYIPESLTDIVTVKNLKQHTIVVYD</sequence>
<organism evidence="1 2">
    <name type="scientific">Euproctis pseudoconspersa nucleopolyhedrovirus</name>
    <dbReference type="NCBI Taxonomy" id="307467"/>
    <lineage>
        <taxon>Viruses</taxon>
        <taxon>Viruses incertae sedis</taxon>
        <taxon>Naldaviricetes</taxon>
        <taxon>Lefavirales</taxon>
        <taxon>Baculoviridae</taxon>
        <taxon>Alphabaculovirus</taxon>
        <taxon>Alphabaculovirus eupseudoconspersae</taxon>
    </lineage>
</organism>
<reference evidence="1 2" key="1">
    <citation type="journal article" date="2009" name="Virus Genes">
        <title>Morphology and genome of Euproctis pseudoconspersa nucleopolyhedrovirus.</title>
        <authorList>
            <person name="Tang X.D."/>
            <person name="Xiao Q."/>
            <person name="Ma X.C."/>
            <person name="Zhu Z.R."/>
            <person name="Zhang C.X."/>
        </authorList>
    </citation>
    <scope>NUCLEOTIDE SEQUENCE [LARGE SCALE GENOMIC DNA]</scope>
    <source>
        <strain evidence="1 2">Hangzhou</strain>
    </source>
</reference>
<dbReference type="EMBL" id="FJ227128">
    <property type="protein sequence ID" value="ACO53542.1"/>
    <property type="molecule type" value="Genomic_DNA"/>
</dbReference>
<protein>
    <recommendedName>
        <fullName evidence="3">Ac110</fullName>
    </recommendedName>
</protein>
<dbReference type="RefSeq" id="YP_002854702.1">
    <property type="nucleotide sequence ID" value="NC_012639.1"/>
</dbReference>
<dbReference type="InterPro" id="IPR009903">
    <property type="entry name" value="AcMNPV_AC110"/>
</dbReference>
<dbReference type="Pfam" id="PF07280">
    <property type="entry name" value="Ac110_PIF"/>
    <property type="match status" value="1"/>
</dbReference>
<accession>C3TX00</accession>
<evidence type="ECO:0008006" key="3">
    <source>
        <dbReference type="Google" id="ProtNLM"/>
    </source>
</evidence>
<dbReference type="OrthoDB" id="25768at10239"/>
<dbReference type="KEGG" id="vg:7804647"/>
<evidence type="ECO:0000313" key="1">
    <source>
        <dbReference type="EMBL" id="ACO53542.1"/>
    </source>
</evidence>